<dbReference type="EMBL" id="JACCFL010000001">
    <property type="protein sequence ID" value="NYJ22577.1"/>
    <property type="molecule type" value="Genomic_DNA"/>
</dbReference>
<evidence type="ECO:0000256" key="2">
    <source>
        <dbReference type="SAM" id="SignalP"/>
    </source>
</evidence>
<accession>A0A853CPJ9</accession>
<dbReference type="AlphaFoldDB" id="A0A853CPJ9"/>
<reference evidence="3 4" key="1">
    <citation type="submission" date="2020-07" db="EMBL/GenBank/DDBJ databases">
        <title>Sequencing the genomes of 1000 actinobacteria strains.</title>
        <authorList>
            <person name="Klenk H.-P."/>
        </authorList>
    </citation>
    <scope>NUCLEOTIDE SEQUENCE [LARGE SCALE GENOMIC DNA]</scope>
    <source>
        <strain evidence="3 4">DSM 15165</strain>
    </source>
</reference>
<dbReference type="RefSeq" id="WP_179604609.1">
    <property type="nucleotide sequence ID" value="NZ_BAABEH010000001.1"/>
</dbReference>
<comment type="caution">
    <text evidence="3">The sequence shown here is derived from an EMBL/GenBank/DDBJ whole genome shotgun (WGS) entry which is preliminary data.</text>
</comment>
<organism evidence="3 4">
    <name type="scientific">Leifsonia shinshuensis</name>
    <dbReference type="NCBI Taxonomy" id="150026"/>
    <lineage>
        <taxon>Bacteria</taxon>
        <taxon>Bacillati</taxon>
        <taxon>Actinomycetota</taxon>
        <taxon>Actinomycetes</taxon>
        <taxon>Micrococcales</taxon>
        <taxon>Microbacteriaceae</taxon>
        <taxon>Leifsonia</taxon>
    </lineage>
</organism>
<evidence type="ECO:0000313" key="3">
    <source>
        <dbReference type="EMBL" id="NYJ22577.1"/>
    </source>
</evidence>
<feature type="chain" id="PRO_5039730309" evidence="2">
    <location>
        <begin position="27"/>
        <end position="223"/>
    </location>
</feature>
<evidence type="ECO:0000256" key="1">
    <source>
        <dbReference type="SAM" id="MobiDB-lite"/>
    </source>
</evidence>
<protein>
    <submittedName>
        <fullName evidence="3">Cytoskeletal protein RodZ</fullName>
    </submittedName>
</protein>
<name>A0A853CPJ9_9MICO</name>
<sequence length="223" mass="21681">MKRPSQRTWIILGLSAAAVIAAGAFALSQAPVPTPASVAGSAAPSTPSSPHSGTPGGGSGSTGPKGSPAAPTTPPVASKRFTTEVLPAAPATAPALPASNPLPYPVKAPLPPSASAVGKLAAGYPAGVLPQAPGSTIATSAIASQSGHLQVTLTAASTQQVVDIVAFYRAELAKYGMYDSASPALSGSTSAVFKRDGNSVTLTVSPAKGGTTYALYGAFTAAG</sequence>
<feature type="signal peptide" evidence="2">
    <location>
        <begin position="1"/>
        <end position="26"/>
    </location>
</feature>
<proteinExistence type="predicted"/>
<dbReference type="Proteomes" id="UP000578352">
    <property type="component" value="Unassembled WGS sequence"/>
</dbReference>
<keyword evidence="2" id="KW-0732">Signal</keyword>
<evidence type="ECO:0000313" key="4">
    <source>
        <dbReference type="Proteomes" id="UP000578352"/>
    </source>
</evidence>
<feature type="compositionally biased region" description="Gly residues" evidence="1">
    <location>
        <begin position="54"/>
        <end position="63"/>
    </location>
</feature>
<feature type="region of interest" description="Disordered" evidence="1">
    <location>
        <begin position="33"/>
        <end position="76"/>
    </location>
</feature>
<gene>
    <name evidence="3" type="ORF">HNR13_000864</name>
</gene>
<feature type="compositionally biased region" description="Low complexity" evidence="1">
    <location>
        <begin position="33"/>
        <end position="53"/>
    </location>
</feature>